<reference evidence="2 3" key="1">
    <citation type="submission" date="2023-03" db="EMBL/GenBank/DDBJ databases">
        <title>Paludisphaera mucosa sp. nov. a novel planctomycete from northern fen.</title>
        <authorList>
            <person name="Ivanova A."/>
        </authorList>
    </citation>
    <scope>NUCLEOTIDE SEQUENCE [LARGE SCALE GENOMIC DNA]</scope>
    <source>
        <strain evidence="2 3">Pla2</strain>
    </source>
</reference>
<gene>
    <name evidence="2" type="ORF">PZE19_28340</name>
</gene>
<keyword evidence="3" id="KW-1185">Reference proteome</keyword>
<protein>
    <recommendedName>
        <fullName evidence="4">Glycine zipper domain-containing protein</fullName>
    </recommendedName>
</protein>
<evidence type="ECO:0000313" key="3">
    <source>
        <dbReference type="Proteomes" id="UP001216907"/>
    </source>
</evidence>
<accession>A0ABT6FK10</accession>
<proteinExistence type="predicted"/>
<feature type="region of interest" description="Disordered" evidence="1">
    <location>
        <begin position="1"/>
        <end position="37"/>
    </location>
</feature>
<feature type="compositionally biased region" description="Basic and acidic residues" evidence="1">
    <location>
        <begin position="1"/>
        <end position="11"/>
    </location>
</feature>
<organism evidence="2 3">
    <name type="scientific">Paludisphaera mucosa</name>
    <dbReference type="NCBI Taxonomy" id="3030827"/>
    <lineage>
        <taxon>Bacteria</taxon>
        <taxon>Pseudomonadati</taxon>
        <taxon>Planctomycetota</taxon>
        <taxon>Planctomycetia</taxon>
        <taxon>Isosphaerales</taxon>
        <taxon>Isosphaeraceae</taxon>
        <taxon>Paludisphaera</taxon>
    </lineage>
</organism>
<evidence type="ECO:0000256" key="1">
    <source>
        <dbReference type="SAM" id="MobiDB-lite"/>
    </source>
</evidence>
<comment type="caution">
    <text evidence="2">The sequence shown here is derived from an EMBL/GenBank/DDBJ whole genome shotgun (WGS) entry which is preliminary data.</text>
</comment>
<sequence>MAAAKDPEKLVDLPPYGSRNPDPASDQPGSHPIETGIGAAVGGAVTGASLGSAAGPVGMAIGTAVGAVAGGLAGKGLGELIDPTTEDNWLRDNFGSRPYVEEGDQFEDFHHAFRYGAWAESKYGDSGIDLSDRTLQDDWEASKDSQMPWSKASLAVKDAYDRCVEVRRRRGANP</sequence>
<name>A0ABT6FK10_9BACT</name>
<dbReference type="Proteomes" id="UP001216907">
    <property type="component" value="Unassembled WGS sequence"/>
</dbReference>
<evidence type="ECO:0000313" key="2">
    <source>
        <dbReference type="EMBL" id="MDG3007693.1"/>
    </source>
</evidence>
<dbReference type="RefSeq" id="WP_277863967.1">
    <property type="nucleotide sequence ID" value="NZ_JARRAG010000002.1"/>
</dbReference>
<dbReference type="EMBL" id="JARRAG010000002">
    <property type="protein sequence ID" value="MDG3007693.1"/>
    <property type="molecule type" value="Genomic_DNA"/>
</dbReference>
<evidence type="ECO:0008006" key="4">
    <source>
        <dbReference type="Google" id="ProtNLM"/>
    </source>
</evidence>